<comment type="caution">
    <text evidence="2">The sequence shown here is derived from an EMBL/GenBank/DDBJ whole genome shotgun (WGS) entry which is preliminary data.</text>
</comment>
<dbReference type="InterPro" id="IPR036291">
    <property type="entry name" value="NAD(P)-bd_dom_sf"/>
</dbReference>
<accession>A0ABV6YS95</accession>
<dbReference type="Proteomes" id="UP001594351">
    <property type="component" value="Unassembled WGS sequence"/>
</dbReference>
<evidence type="ECO:0000259" key="1">
    <source>
        <dbReference type="Pfam" id="PF07993"/>
    </source>
</evidence>
<feature type="domain" description="Thioester reductase (TE)" evidence="1">
    <location>
        <begin position="5"/>
        <end position="244"/>
    </location>
</feature>
<dbReference type="Gene3D" id="3.40.50.720">
    <property type="entry name" value="NAD(P)-binding Rossmann-like Domain"/>
    <property type="match status" value="1"/>
</dbReference>
<evidence type="ECO:0000313" key="3">
    <source>
        <dbReference type="Proteomes" id="UP001594351"/>
    </source>
</evidence>
<dbReference type="SUPFAM" id="SSF51735">
    <property type="entry name" value="NAD(P)-binding Rossmann-fold domains"/>
    <property type="match status" value="1"/>
</dbReference>
<dbReference type="Pfam" id="PF07993">
    <property type="entry name" value="NAD_binding_4"/>
    <property type="match status" value="1"/>
</dbReference>
<dbReference type="InterPro" id="IPR013120">
    <property type="entry name" value="FAR_NAD-bd"/>
</dbReference>
<gene>
    <name evidence="2" type="ORF">ACFL27_02545</name>
</gene>
<protein>
    <submittedName>
        <fullName evidence="2">SDR family oxidoreductase</fullName>
    </submittedName>
</protein>
<evidence type="ECO:0000313" key="2">
    <source>
        <dbReference type="EMBL" id="MFC1849065.1"/>
    </source>
</evidence>
<keyword evidence="3" id="KW-1185">Reference proteome</keyword>
<reference evidence="2 3" key="1">
    <citation type="submission" date="2024-09" db="EMBL/GenBank/DDBJ databases">
        <title>Laminarin stimulates single cell rates of sulfate reduction while oxygen inhibits transcriptomic activity in coastal marine sediment.</title>
        <authorList>
            <person name="Lindsay M."/>
            <person name="Orcutt B."/>
            <person name="Emerson D."/>
            <person name="Stepanauskas R."/>
            <person name="D'Angelo T."/>
        </authorList>
    </citation>
    <scope>NUCLEOTIDE SEQUENCE [LARGE SCALE GENOMIC DNA]</scope>
    <source>
        <strain evidence="2">SAG AM-311-K15</strain>
    </source>
</reference>
<dbReference type="PANTHER" id="PTHR11011:SF45">
    <property type="entry name" value="FATTY ACYL-COA REDUCTASE CG8306-RELATED"/>
    <property type="match status" value="1"/>
</dbReference>
<dbReference type="EMBL" id="JBHPBY010000019">
    <property type="protein sequence ID" value="MFC1849065.1"/>
    <property type="molecule type" value="Genomic_DNA"/>
</dbReference>
<name>A0ABV6YS95_UNCC1</name>
<organism evidence="2 3">
    <name type="scientific">candidate division CSSED10-310 bacterium</name>
    <dbReference type="NCBI Taxonomy" id="2855610"/>
    <lineage>
        <taxon>Bacteria</taxon>
        <taxon>Bacteria division CSSED10-310</taxon>
    </lineage>
</organism>
<proteinExistence type="predicted"/>
<dbReference type="PANTHER" id="PTHR11011">
    <property type="entry name" value="MALE STERILITY PROTEIN 2-RELATED"/>
    <property type="match status" value="1"/>
</dbReference>
<sequence>MTIFITGATGYLGSYLVRDLLLGSQERLALLIRASSVEEAQRRLWRALQIHLDFEQFLELNARRLDIYLGDLTQPDLGLSESDLARVIATTSSIIHCAASLNRKSATTCFNVNLRGTLHTIKLARAINEDHGLRRFSYISTAAAAGKRQDELVPEPDMIDWNRSDYDPYARTKKFGEYMVRELLTTVPVTIFRPSTILGDSSRPPTTQFDMVRAFALFAKMSFLPFKNNIRLDIVPVDYVSKAILTIHQKEKPSFDDYNISSGPASLTYKEIVASVARGSKGHSKIFIPALEKPFRSLIRALTHTPRKWQINRMATIMSVFLPYIYYNTVFDNHHIVAELGESPTPFNVYAAQLLGFALEHKFRYPYQPWPEN</sequence>
<dbReference type="InterPro" id="IPR026055">
    <property type="entry name" value="FAR"/>
</dbReference>